<dbReference type="Proteomes" id="UP000001312">
    <property type="component" value="Unassembled WGS sequence"/>
</dbReference>
<keyword evidence="4" id="KW-0804">Transcription</keyword>
<evidence type="ECO:0000256" key="5">
    <source>
        <dbReference type="ARBA" id="ARBA00023242"/>
    </source>
</evidence>
<dbReference type="FunFam" id="1.20.5.170:FF:000053">
    <property type="entry name" value="BZIP transcription factor AtfA"/>
    <property type="match status" value="1"/>
</dbReference>
<sequence>MLSSAADSIISDATVKPVLLETSRPLPNPPVPSRNEVSDYIAKRCNKLEEEENPFDSQFGGGPAKLNPAKTPGGTLLPSIQALQSGSSPGFSNMEGLRSGPLSPNMLAGPKEPADDYFSGDHNMIEGPRGFTPMESALRHERILPSPGNVLSPGNPYSLNSSSLMGGIASPGIGMYSSGIVATPGTADFQRTASEIRQRQVAASLNEQKRDMNITSQPQQLTEGNRNDMSNYPGGGDYTAAQSLHMLANQASASSRDASPHYNIALGQPRQAQASTQKLLLNRNQQTLNQQMNPMNPMQVNGQMAGRSNDPSVMNGHPMDSRDRNNSVNSNSSSPVSNGNSIGYENDMNGNGSQSKKRATTKRKASANKTPPKNNKRTKGGSNASKRDDDMKNEEFTNEDLDNMDDQGDFEENEDNNNNGKPKKPETDDEKRKSFLERNRVAALKCRQRKKQWLNNLQQKVDTYTNENEALQQRIQQMGHEIIQLRTMLLAHKDTPIGIQQGIAAFVPQIYEEMPQMHQAQNPYGMAGMQPSQNPAMQVQVPDSIQFTIKMCIHGGGGFGSETWLGFAHGRVW</sequence>
<dbReference type="KEGG" id="ssl:SS1G_04913"/>
<dbReference type="GO" id="GO:0005634">
    <property type="term" value="C:nucleus"/>
    <property type="evidence" value="ECO:0007669"/>
    <property type="project" value="UniProtKB-SubCell"/>
</dbReference>
<evidence type="ECO:0000256" key="4">
    <source>
        <dbReference type="ARBA" id="ARBA00023163"/>
    </source>
</evidence>
<dbReference type="Pfam" id="PF11787">
    <property type="entry name" value="Aft1_HRR"/>
    <property type="match status" value="1"/>
</dbReference>
<dbReference type="InterPro" id="IPR051027">
    <property type="entry name" value="bZIP_transcription_factors"/>
</dbReference>
<dbReference type="OMA" id="HGAFMSQ"/>
<dbReference type="InterPro" id="IPR021756">
    <property type="entry name" value="TF_Aft1_HRR"/>
</dbReference>
<dbReference type="PROSITE" id="PS50217">
    <property type="entry name" value="BZIP"/>
    <property type="match status" value="1"/>
</dbReference>
<keyword evidence="3" id="KW-0238">DNA-binding</keyword>
<dbReference type="CDD" id="cd14687">
    <property type="entry name" value="bZIP_ATF2"/>
    <property type="match status" value="1"/>
</dbReference>
<dbReference type="SUPFAM" id="SSF57959">
    <property type="entry name" value="Leucine zipper domain"/>
    <property type="match status" value="1"/>
</dbReference>
<keyword evidence="5" id="KW-0539">Nucleus</keyword>
<keyword evidence="10" id="KW-1185">Reference proteome</keyword>
<feature type="domain" description="BZIP" evidence="8">
    <location>
        <begin position="429"/>
        <end position="492"/>
    </location>
</feature>
<dbReference type="GO" id="GO:0000981">
    <property type="term" value="F:DNA-binding transcription factor activity, RNA polymerase II-specific"/>
    <property type="evidence" value="ECO:0000318"/>
    <property type="project" value="GO_Central"/>
</dbReference>
<feature type="region of interest" description="Disordered" evidence="7">
    <location>
        <begin position="292"/>
        <end position="433"/>
    </location>
</feature>
<feature type="compositionally biased region" description="Basic and acidic residues" evidence="7">
    <location>
        <begin position="423"/>
        <end position="433"/>
    </location>
</feature>
<evidence type="ECO:0000256" key="7">
    <source>
        <dbReference type="SAM" id="MobiDB-lite"/>
    </source>
</evidence>
<dbReference type="PANTHER" id="PTHR19304">
    <property type="entry name" value="CYCLIC-AMP RESPONSE ELEMENT BINDING PROTEIN"/>
    <property type="match status" value="1"/>
</dbReference>
<feature type="region of interest" description="Disordered" evidence="7">
    <location>
        <begin position="13"/>
        <end position="37"/>
    </location>
</feature>
<dbReference type="HOGENOM" id="CLU_034316_1_0_1"/>
<feature type="region of interest" description="Disordered" evidence="7">
    <location>
        <begin position="204"/>
        <end position="237"/>
    </location>
</feature>
<comment type="subcellular location">
    <subcellularLocation>
        <location evidence="1">Nucleus</location>
    </subcellularLocation>
</comment>
<dbReference type="GeneID" id="5490172"/>
<evidence type="ECO:0000313" key="10">
    <source>
        <dbReference type="Proteomes" id="UP000001312"/>
    </source>
</evidence>
<feature type="compositionally biased region" description="Low complexity" evidence="7">
    <location>
        <begin position="326"/>
        <end position="341"/>
    </location>
</feature>
<dbReference type="RefSeq" id="XP_001593486.1">
    <property type="nucleotide sequence ID" value="XM_001593436.1"/>
</dbReference>
<feature type="compositionally biased region" description="Polar residues" evidence="7">
    <location>
        <begin position="213"/>
        <end position="230"/>
    </location>
</feature>
<dbReference type="InterPro" id="IPR004827">
    <property type="entry name" value="bZIP"/>
</dbReference>
<dbReference type="Pfam" id="PF11786">
    <property type="entry name" value="Aft1_HRA"/>
    <property type="match status" value="1"/>
</dbReference>
<feature type="coiled-coil region" evidence="6">
    <location>
        <begin position="454"/>
        <end position="488"/>
    </location>
</feature>
<dbReference type="EMBL" id="CH476626">
    <property type="protein sequence ID" value="EDO02437.1"/>
    <property type="molecule type" value="Genomic_DNA"/>
</dbReference>
<reference evidence="10" key="1">
    <citation type="journal article" date="2011" name="PLoS Genet.">
        <title>Genomic analysis of the necrotrophic fungal pathogens Sclerotinia sclerotiorum and Botrytis cinerea.</title>
        <authorList>
            <person name="Amselem J."/>
            <person name="Cuomo C.A."/>
            <person name="van Kan J.A."/>
            <person name="Viaud M."/>
            <person name="Benito E.P."/>
            <person name="Couloux A."/>
            <person name="Coutinho P.M."/>
            <person name="de Vries R.P."/>
            <person name="Dyer P.S."/>
            <person name="Fillinger S."/>
            <person name="Fournier E."/>
            <person name="Gout L."/>
            <person name="Hahn M."/>
            <person name="Kohn L."/>
            <person name="Lapalu N."/>
            <person name="Plummer K.M."/>
            <person name="Pradier J.M."/>
            <person name="Quevillon E."/>
            <person name="Sharon A."/>
            <person name="Simon A."/>
            <person name="ten Have A."/>
            <person name="Tudzynski B."/>
            <person name="Tudzynski P."/>
            <person name="Wincker P."/>
            <person name="Andrew M."/>
            <person name="Anthouard V."/>
            <person name="Beever R.E."/>
            <person name="Beffa R."/>
            <person name="Benoit I."/>
            <person name="Bouzid O."/>
            <person name="Brault B."/>
            <person name="Chen Z."/>
            <person name="Choquer M."/>
            <person name="Collemare J."/>
            <person name="Cotton P."/>
            <person name="Danchin E.G."/>
            <person name="Da Silva C."/>
            <person name="Gautier A."/>
            <person name="Giraud C."/>
            <person name="Giraud T."/>
            <person name="Gonzalez C."/>
            <person name="Grossetete S."/>
            <person name="Guldener U."/>
            <person name="Henrissat B."/>
            <person name="Howlett B.J."/>
            <person name="Kodira C."/>
            <person name="Kretschmer M."/>
            <person name="Lappartient A."/>
            <person name="Leroch M."/>
            <person name="Levis C."/>
            <person name="Mauceli E."/>
            <person name="Neuveglise C."/>
            <person name="Oeser B."/>
            <person name="Pearson M."/>
            <person name="Poulain J."/>
            <person name="Poussereau N."/>
            <person name="Quesneville H."/>
            <person name="Rascle C."/>
            <person name="Schumacher J."/>
            <person name="Segurens B."/>
            <person name="Sexton A."/>
            <person name="Silva E."/>
            <person name="Sirven C."/>
            <person name="Soanes D.M."/>
            <person name="Talbot N.J."/>
            <person name="Templeton M."/>
            <person name="Yandava C."/>
            <person name="Yarden O."/>
            <person name="Zeng Q."/>
            <person name="Rollins J.A."/>
            <person name="Lebrun M.H."/>
            <person name="Dickman M."/>
        </authorList>
    </citation>
    <scope>NUCLEOTIDE SEQUENCE [LARGE SCALE GENOMIC DNA]</scope>
    <source>
        <strain evidence="10">ATCC 18683 / 1980 / Ss-1</strain>
    </source>
</reference>
<dbReference type="GO" id="GO:0000978">
    <property type="term" value="F:RNA polymerase II cis-regulatory region sequence-specific DNA binding"/>
    <property type="evidence" value="ECO:0000318"/>
    <property type="project" value="GO_Central"/>
</dbReference>
<dbReference type="STRING" id="665079.A7EHX1"/>
<dbReference type="InterPro" id="IPR021755">
    <property type="entry name" value="TF_Aft1_HRA"/>
</dbReference>
<proteinExistence type="predicted"/>
<protein>
    <recommendedName>
        <fullName evidence="8">BZIP domain-containing protein</fullName>
    </recommendedName>
</protein>
<dbReference type="GO" id="GO:0006357">
    <property type="term" value="P:regulation of transcription by RNA polymerase II"/>
    <property type="evidence" value="ECO:0000318"/>
    <property type="project" value="GO_Central"/>
</dbReference>
<evidence type="ECO:0000256" key="3">
    <source>
        <dbReference type="ARBA" id="ARBA00023125"/>
    </source>
</evidence>
<dbReference type="InterPro" id="IPR046347">
    <property type="entry name" value="bZIP_sf"/>
</dbReference>
<dbReference type="eggNOG" id="KOG1414">
    <property type="taxonomic scope" value="Eukaryota"/>
</dbReference>
<name>A7EHX1_SCLS1</name>
<dbReference type="SMART" id="SM00338">
    <property type="entry name" value="BRLZ"/>
    <property type="match status" value="1"/>
</dbReference>
<evidence type="ECO:0000256" key="1">
    <source>
        <dbReference type="ARBA" id="ARBA00004123"/>
    </source>
</evidence>
<feature type="compositionally biased region" description="Acidic residues" evidence="7">
    <location>
        <begin position="396"/>
        <end position="415"/>
    </location>
</feature>
<keyword evidence="6" id="KW-0175">Coiled coil</keyword>
<evidence type="ECO:0000256" key="6">
    <source>
        <dbReference type="SAM" id="Coils"/>
    </source>
</evidence>
<keyword evidence="2" id="KW-0805">Transcription regulation</keyword>
<feature type="compositionally biased region" description="Basic residues" evidence="7">
    <location>
        <begin position="355"/>
        <end position="366"/>
    </location>
</feature>
<dbReference type="AlphaFoldDB" id="A7EHX1"/>
<feature type="compositionally biased region" description="Basic and acidic residues" evidence="7">
    <location>
        <begin position="385"/>
        <end position="395"/>
    </location>
</feature>
<dbReference type="Pfam" id="PF00170">
    <property type="entry name" value="bZIP_1"/>
    <property type="match status" value="1"/>
</dbReference>
<dbReference type="InParanoid" id="A7EHX1"/>
<dbReference type="Gene3D" id="1.20.5.170">
    <property type="match status" value="1"/>
</dbReference>
<gene>
    <name evidence="9" type="ORF">SS1G_04913</name>
</gene>
<evidence type="ECO:0000313" key="9">
    <source>
        <dbReference type="EMBL" id="EDO02437.1"/>
    </source>
</evidence>
<organism evidence="9 10">
    <name type="scientific">Sclerotinia sclerotiorum (strain ATCC 18683 / 1980 / Ss-1)</name>
    <name type="common">White mold</name>
    <name type="synonym">Whetzelinia sclerotiorum</name>
    <dbReference type="NCBI Taxonomy" id="665079"/>
    <lineage>
        <taxon>Eukaryota</taxon>
        <taxon>Fungi</taxon>
        <taxon>Dikarya</taxon>
        <taxon>Ascomycota</taxon>
        <taxon>Pezizomycotina</taxon>
        <taxon>Leotiomycetes</taxon>
        <taxon>Helotiales</taxon>
        <taxon>Sclerotiniaceae</taxon>
        <taxon>Sclerotinia</taxon>
    </lineage>
</organism>
<evidence type="ECO:0000256" key="2">
    <source>
        <dbReference type="ARBA" id="ARBA00023015"/>
    </source>
</evidence>
<evidence type="ECO:0000259" key="8">
    <source>
        <dbReference type="PROSITE" id="PS50217"/>
    </source>
</evidence>
<accession>A7EHX1</accession>